<keyword evidence="2" id="KW-0067">ATP-binding</keyword>
<dbReference type="InterPro" id="IPR050625">
    <property type="entry name" value="ParA/MinD_ATPase"/>
</dbReference>
<dbReference type="Pfam" id="PF13614">
    <property type="entry name" value="AAA_31"/>
    <property type="match status" value="1"/>
</dbReference>
<dbReference type="GO" id="GO:0009898">
    <property type="term" value="C:cytoplasmic side of plasma membrane"/>
    <property type="evidence" value="ECO:0007669"/>
    <property type="project" value="TreeGrafter"/>
</dbReference>
<dbReference type="PANTHER" id="PTHR43384">
    <property type="entry name" value="SEPTUM SITE-DETERMINING PROTEIN MIND HOMOLOG, CHLOROPLASTIC-RELATED"/>
    <property type="match status" value="1"/>
</dbReference>
<dbReference type="EMBL" id="AJYW02000129">
    <property type="protein sequence ID" value="OEE76013.1"/>
    <property type="molecule type" value="Genomic_DNA"/>
</dbReference>
<sequence length="404" mass="45299">MGEAVKLTMQDDSQLRLKTNLCIWVLYSNDRFKLHMGQELEKCRNLTFEMISMYSLDVGSLKQLTPPDLIFVETGPNWAQKIVVLQEYEPPTSEYEASLVVFGDESDNGALKIALRIGAADFVSDRVVLSELFPLLKNVAEEKIASRNMGELFIFMNTKGGSGASTLALNTAMEIASYHKDEVLLLDLDMQFGVISDYLNVAPSYSISDAITNVADLDESSLSSMVTKHPSGLHMLSFGLENSNEDFDQAKNIGKLLPTLREFYPYLIVDLSRGIDKLFSSVISSASKVFLITQQNLVAIKNTTRISRALTFEYGITREQIELIVNRYEKRQSIKIKDIEQTINGVKVHMIPNDFKVAIESANLGKPFIESRKSSPITKSVVEFSHLISPPEESKKGWLKRLFS</sequence>
<dbReference type="Proteomes" id="UP000094165">
    <property type="component" value="Unassembled WGS sequence"/>
</dbReference>
<dbReference type="Gene3D" id="3.40.50.300">
    <property type="entry name" value="P-loop containing nucleotide triphosphate hydrolases"/>
    <property type="match status" value="1"/>
</dbReference>
<evidence type="ECO:0000259" key="3">
    <source>
        <dbReference type="Pfam" id="PF13614"/>
    </source>
</evidence>
<comment type="caution">
    <text evidence="4">The sequence shown here is derived from an EMBL/GenBank/DDBJ whole genome shotgun (WGS) entry which is preliminary data.</text>
</comment>
<organism evidence="4 5">
    <name type="scientific">Vibrio genomosp. F6 str. FF-238</name>
    <dbReference type="NCBI Taxonomy" id="1191298"/>
    <lineage>
        <taxon>Bacteria</taxon>
        <taxon>Pseudomonadati</taxon>
        <taxon>Pseudomonadota</taxon>
        <taxon>Gammaproteobacteria</taxon>
        <taxon>Vibrionales</taxon>
        <taxon>Vibrionaceae</taxon>
        <taxon>Vibrio</taxon>
    </lineage>
</organism>
<dbReference type="SUPFAM" id="SSF52540">
    <property type="entry name" value="P-loop containing nucleoside triphosphate hydrolases"/>
    <property type="match status" value="1"/>
</dbReference>
<protein>
    <submittedName>
        <fullName evidence="4">Type II secretion protein</fullName>
    </submittedName>
</protein>
<dbReference type="AlphaFoldDB" id="A0A1E5CZV6"/>
<accession>A0A1E5CZV6</accession>
<feature type="domain" description="AAA" evidence="3">
    <location>
        <begin position="154"/>
        <end position="306"/>
    </location>
</feature>
<name>A0A1E5CZV6_9VIBR</name>
<proteinExistence type="predicted"/>
<reference evidence="4 5" key="1">
    <citation type="journal article" date="2012" name="Science">
        <title>Ecological populations of bacteria act as socially cohesive units of antibiotic production and resistance.</title>
        <authorList>
            <person name="Cordero O.X."/>
            <person name="Wildschutte H."/>
            <person name="Kirkup B."/>
            <person name="Proehl S."/>
            <person name="Ngo L."/>
            <person name="Hussain F."/>
            <person name="Le Roux F."/>
            <person name="Mincer T."/>
            <person name="Polz M.F."/>
        </authorList>
    </citation>
    <scope>NUCLEOTIDE SEQUENCE [LARGE SCALE GENOMIC DNA]</scope>
    <source>
        <strain evidence="4 5">FF-238</strain>
    </source>
</reference>
<keyword evidence="5" id="KW-1185">Reference proteome</keyword>
<evidence type="ECO:0000313" key="5">
    <source>
        <dbReference type="Proteomes" id="UP000094165"/>
    </source>
</evidence>
<dbReference type="GO" id="GO:0016887">
    <property type="term" value="F:ATP hydrolysis activity"/>
    <property type="evidence" value="ECO:0007669"/>
    <property type="project" value="TreeGrafter"/>
</dbReference>
<evidence type="ECO:0000256" key="1">
    <source>
        <dbReference type="ARBA" id="ARBA00022741"/>
    </source>
</evidence>
<dbReference type="RefSeq" id="WP_017054062.1">
    <property type="nucleotide sequence ID" value="NZ_AJYW02000129.1"/>
</dbReference>
<dbReference type="InterPro" id="IPR025669">
    <property type="entry name" value="AAA_dom"/>
</dbReference>
<dbReference type="GO" id="GO:0051782">
    <property type="term" value="P:negative regulation of cell division"/>
    <property type="evidence" value="ECO:0007669"/>
    <property type="project" value="TreeGrafter"/>
</dbReference>
<dbReference type="GO" id="GO:0005524">
    <property type="term" value="F:ATP binding"/>
    <property type="evidence" value="ECO:0007669"/>
    <property type="project" value="UniProtKB-KW"/>
</dbReference>
<keyword evidence="1" id="KW-0547">Nucleotide-binding</keyword>
<dbReference type="InterPro" id="IPR027417">
    <property type="entry name" value="P-loop_NTPase"/>
</dbReference>
<evidence type="ECO:0000256" key="2">
    <source>
        <dbReference type="ARBA" id="ARBA00022840"/>
    </source>
</evidence>
<gene>
    <name evidence="4" type="ORF">A130_16160</name>
</gene>
<dbReference type="PANTHER" id="PTHR43384:SF6">
    <property type="entry name" value="SEPTUM SITE-DETERMINING PROTEIN MIND HOMOLOG, CHLOROPLASTIC"/>
    <property type="match status" value="1"/>
</dbReference>
<evidence type="ECO:0000313" key="4">
    <source>
        <dbReference type="EMBL" id="OEE76013.1"/>
    </source>
</evidence>
<dbReference type="GO" id="GO:0005829">
    <property type="term" value="C:cytosol"/>
    <property type="evidence" value="ECO:0007669"/>
    <property type="project" value="TreeGrafter"/>
</dbReference>